<dbReference type="Gene3D" id="3.40.30.10">
    <property type="entry name" value="Glutaredoxin"/>
    <property type="match status" value="1"/>
</dbReference>
<evidence type="ECO:0000313" key="4">
    <source>
        <dbReference type="Proteomes" id="UP000198382"/>
    </source>
</evidence>
<name>A0ABX4BVF3_FLAFR</name>
<feature type="domain" description="Thioredoxin" evidence="2">
    <location>
        <begin position="84"/>
        <end position="221"/>
    </location>
</feature>
<evidence type="ECO:0000259" key="2">
    <source>
        <dbReference type="PROSITE" id="PS51352"/>
    </source>
</evidence>
<accession>A0ABX4BVF3</accession>
<dbReference type="EMBL" id="MUGV01000007">
    <property type="protein sequence ID" value="OXA81308.1"/>
    <property type="molecule type" value="Genomic_DNA"/>
</dbReference>
<dbReference type="Proteomes" id="UP000198382">
    <property type="component" value="Unassembled WGS sequence"/>
</dbReference>
<gene>
    <name evidence="3" type="ORF">B0A65_03375</name>
</gene>
<feature type="chain" id="PRO_5045501067" description="Thioredoxin domain-containing protein" evidence="1">
    <location>
        <begin position="22"/>
        <end position="221"/>
    </location>
</feature>
<sequence>MSKIKSMLFLLLFVNSNALLAQTNYYKMPDGIILNEDAFNRQKTDMIETGNINVDVEATSITRNDSVIKEVKVTFLNPFTKHKKKIGTVFEIQKFKNKEGKNYDENYLKGKPTLINFWGINCAPCITELPDLDSIKQQFKGSVNFVAMTTDSAADVEIFLKKYKFEFEQIIDSDFVLLKELKINALPMTMILDKNGKILDIYGGLITKNEKEVIATLQTAL</sequence>
<organism evidence="3 4">
    <name type="scientific">Flavobacterium frigidimaris</name>
    <dbReference type="NCBI Taxonomy" id="262320"/>
    <lineage>
        <taxon>Bacteria</taxon>
        <taxon>Pseudomonadati</taxon>
        <taxon>Bacteroidota</taxon>
        <taxon>Flavobacteriia</taxon>
        <taxon>Flavobacteriales</taxon>
        <taxon>Flavobacteriaceae</taxon>
        <taxon>Flavobacterium</taxon>
    </lineage>
</organism>
<evidence type="ECO:0000313" key="3">
    <source>
        <dbReference type="EMBL" id="OXA81308.1"/>
    </source>
</evidence>
<keyword evidence="1" id="KW-0732">Signal</keyword>
<dbReference type="InterPro" id="IPR000866">
    <property type="entry name" value="AhpC/TSA"/>
</dbReference>
<dbReference type="PANTHER" id="PTHR42852">
    <property type="entry name" value="THIOL:DISULFIDE INTERCHANGE PROTEIN DSBE"/>
    <property type="match status" value="1"/>
</dbReference>
<dbReference type="CDD" id="cd02966">
    <property type="entry name" value="TlpA_like_family"/>
    <property type="match status" value="1"/>
</dbReference>
<protein>
    <recommendedName>
        <fullName evidence="2">Thioredoxin domain-containing protein</fullName>
    </recommendedName>
</protein>
<feature type="signal peptide" evidence="1">
    <location>
        <begin position="1"/>
        <end position="21"/>
    </location>
</feature>
<dbReference type="InterPro" id="IPR013766">
    <property type="entry name" value="Thioredoxin_domain"/>
</dbReference>
<dbReference type="SUPFAM" id="SSF52833">
    <property type="entry name" value="Thioredoxin-like"/>
    <property type="match status" value="1"/>
</dbReference>
<proteinExistence type="predicted"/>
<keyword evidence="4" id="KW-1185">Reference proteome</keyword>
<dbReference type="PANTHER" id="PTHR42852:SF17">
    <property type="entry name" value="THIOREDOXIN-LIKE PROTEIN HI_1115"/>
    <property type="match status" value="1"/>
</dbReference>
<dbReference type="PROSITE" id="PS51352">
    <property type="entry name" value="THIOREDOXIN_2"/>
    <property type="match status" value="1"/>
</dbReference>
<dbReference type="InterPro" id="IPR050553">
    <property type="entry name" value="Thioredoxin_ResA/DsbE_sf"/>
</dbReference>
<dbReference type="Pfam" id="PF00578">
    <property type="entry name" value="AhpC-TSA"/>
    <property type="match status" value="1"/>
</dbReference>
<reference evidence="3 4" key="1">
    <citation type="submission" date="2016-11" db="EMBL/GenBank/DDBJ databases">
        <title>Whole genomes of Flavobacteriaceae.</title>
        <authorList>
            <person name="Stine C."/>
            <person name="Li C."/>
            <person name="Tadesse D."/>
        </authorList>
    </citation>
    <scope>NUCLEOTIDE SEQUENCE [LARGE SCALE GENOMIC DNA]</scope>
    <source>
        <strain evidence="3 4">DSM 15937</strain>
    </source>
</reference>
<comment type="caution">
    <text evidence="3">The sequence shown here is derived from an EMBL/GenBank/DDBJ whole genome shotgun (WGS) entry which is preliminary data.</text>
</comment>
<dbReference type="RefSeq" id="WP_074659297.1">
    <property type="nucleotide sequence ID" value="NZ_MUGV01000007.1"/>
</dbReference>
<dbReference type="InterPro" id="IPR036249">
    <property type="entry name" value="Thioredoxin-like_sf"/>
</dbReference>
<evidence type="ECO:0000256" key="1">
    <source>
        <dbReference type="SAM" id="SignalP"/>
    </source>
</evidence>